<gene>
    <name evidence="1" type="ORF">SLS56_011741</name>
</gene>
<accession>A0ABR3SAW4</accession>
<sequence>MIEALLFKVEDGQLRDRAAVLINMYVAAKVTRCRIYHDDSGEKFKGSVHMHCINISIAETELSLEYHRA</sequence>
<dbReference type="EMBL" id="JAJVDC020000303">
    <property type="protein sequence ID" value="KAL1615659.1"/>
    <property type="molecule type" value="Genomic_DNA"/>
</dbReference>
<keyword evidence="2" id="KW-1185">Reference proteome</keyword>
<dbReference type="Proteomes" id="UP001521116">
    <property type="component" value="Unassembled WGS sequence"/>
</dbReference>
<comment type="caution">
    <text evidence="1">The sequence shown here is derived from an EMBL/GenBank/DDBJ whole genome shotgun (WGS) entry which is preliminary data.</text>
</comment>
<proteinExistence type="predicted"/>
<evidence type="ECO:0000313" key="1">
    <source>
        <dbReference type="EMBL" id="KAL1615659.1"/>
    </source>
</evidence>
<evidence type="ECO:0000313" key="2">
    <source>
        <dbReference type="Proteomes" id="UP001521116"/>
    </source>
</evidence>
<protein>
    <submittedName>
        <fullName evidence="1">Uncharacterized protein</fullName>
    </submittedName>
</protein>
<name>A0ABR3SAW4_9PEZI</name>
<reference evidence="1 2" key="1">
    <citation type="submission" date="2024-02" db="EMBL/GenBank/DDBJ databases">
        <title>De novo assembly and annotation of 12 fungi associated with fruit tree decline syndrome in Ontario, Canada.</title>
        <authorList>
            <person name="Sulman M."/>
            <person name="Ellouze W."/>
            <person name="Ilyukhin E."/>
        </authorList>
    </citation>
    <scope>NUCLEOTIDE SEQUENCE [LARGE SCALE GENOMIC DNA]</scope>
    <source>
        <strain evidence="1 2">M1-105</strain>
    </source>
</reference>
<organism evidence="1 2">
    <name type="scientific">Neofusicoccum ribis</name>
    <dbReference type="NCBI Taxonomy" id="45134"/>
    <lineage>
        <taxon>Eukaryota</taxon>
        <taxon>Fungi</taxon>
        <taxon>Dikarya</taxon>
        <taxon>Ascomycota</taxon>
        <taxon>Pezizomycotina</taxon>
        <taxon>Dothideomycetes</taxon>
        <taxon>Dothideomycetes incertae sedis</taxon>
        <taxon>Botryosphaeriales</taxon>
        <taxon>Botryosphaeriaceae</taxon>
        <taxon>Neofusicoccum</taxon>
    </lineage>
</organism>